<reference evidence="8 9" key="1">
    <citation type="submission" date="2020-05" db="EMBL/GenBank/DDBJ databases">
        <title>Genomic Encyclopedia of Type Strains, Phase III (KMG-III): the genomes of soil and plant-associated and newly described type strains.</title>
        <authorList>
            <person name="Whitman W."/>
        </authorList>
    </citation>
    <scope>NUCLEOTIDE SEQUENCE [LARGE SCALE GENOMIC DNA]</scope>
    <source>
        <strain evidence="8 9">KCTC 19046</strain>
    </source>
</reference>
<evidence type="ECO:0000256" key="5">
    <source>
        <dbReference type="PROSITE-ProRule" id="PRU01213"/>
    </source>
</evidence>
<dbReference type="PROSITE" id="PS00211">
    <property type="entry name" value="ABC_TRANSPORTER_1"/>
    <property type="match status" value="1"/>
</dbReference>
<dbReference type="GO" id="GO:0005524">
    <property type="term" value="F:ATP binding"/>
    <property type="evidence" value="ECO:0007669"/>
    <property type="project" value="UniProtKB-KW"/>
</dbReference>
<dbReference type="InterPro" id="IPR050093">
    <property type="entry name" value="ABC_SmlMolc_Importer"/>
</dbReference>
<dbReference type="PANTHER" id="PTHR42781">
    <property type="entry name" value="SPERMIDINE/PUTRESCINE IMPORT ATP-BINDING PROTEIN POTA"/>
    <property type="match status" value="1"/>
</dbReference>
<dbReference type="SMART" id="SM00382">
    <property type="entry name" value="AAA"/>
    <property type="match status" value="1"/>
</dbReference>
<dbReference type="Pfam" id="PF00005">
    <property type="entry name" value="ABC_tran"/>
    <property type="match status" value="1"/>
</dbReference>
<dbReference type="InterPro" id="IPR008995">
    <property type="entry name" value="Mo/tungstate-bd_C_term_dom"/>
</dbReference>
<evidence type="ECO:0000313" key="8">
    <source>
        <dbReference type="EMBL" id="NOV97771.1"/>
    </source>
</evidence>
<dbReference type="InterPro" id="IPR004606">
    <property type="entry name" value="Mop_domain"/>
</dbReference>
<dbReference type="InterPro" id="IPR003593">
    <property type="entry name" value="AAA+_ATPase"/>
</dbReference>
<evidence type="ECO:0000256" key="4">
    <source>
        <dbReference type="ARBA" id="ARBA00022840"/>
    </source>
</evidence>
<proteinExistence type="predicted"/>
<evidence type="ECO:0000259" key="7">
    <source>
        <dbReference type="PROSITE" id="PS51866"/>
    </source>
</evidence>
<dbReference type="Pfam" id="PF03459">
    <property type="entry name" value="TOBE"/>
    <property type="match status" value="1"/>
</dbReference>
<evidence type="ECO:0000256" key="3">
    <source>
        <dbReference type="ARBA" id="ARBA00022741"/>
    </source>
</evidence>
<dbReference type="Proteomes" id="UP000757540">
    <property type="component" value="Unassembled WGS sequence"/>
</dbReference>
<gene>
    <name evidence="8" type="ORF">HDG69_002346</name>
</gene>
<protein>
    <submittedName>
        <fullName evidence="8">Molybdate transport system ATP-binding protein</fullName>
    </submittedName>
</protein>
<evidence type="ECO:0000256" key="1">
    <source>
        <dbReference type="ARBA" id="ARBA00022448"/>
    </source>
</evidence>
<dbReference type="InterPro" id="IPR017871">
    <property type="entry name" value="ABC_transporter-like_CS"/>
</dbReference>
<dbReference type="PROSITE" id="PS51866">
    <property type="entry name" value="MOP"/>
    <property type="match status" value="1"/>
</dbReference>
<dbReference type="InterPro" id="IPR027417">
    <property type="entry name" value="P-loop_NTPase"/>
</dbReference>
<organism evidence="8 9">
    <name type="scientific">Isoptericola halotolerans</name>
    <dbReference type="NCBI Taxonomy" id="300560"/>
    <lineage>
        <taxon>Bacteria</taxon>
        <taxon>Bacillati</taxon>
        <taxon>Actinomycetota</taxon>
        <taxon>Actinomycetes</taxon>
        <taxon>Micrococcales</taxon>
        <taxon>Promicromonosporaceae</taxon>
        <taxon>Isoptericola</taxon>
    </lineage>
</organism>
<dbReference type="EMBL" id="JABEZU010000002">
    <property type="protein sequence ID" value="NOV97771.1"/>
    <property type="molecule type" value="Genomic_DNA"/>
</dbReference>
<dbReference type="Gene3D" id="3.40.50.300">
    <property type="entry name" value="P-loop containing nucleotide triphosphate hydrolases"/>
    <property type="match status" value="1"/>
</dbReference>
<dbReference type="Gene3D" id="2.40.50.100">
    <property type="match status" value="1"/>
</dbReference>
<keyword evidence="9" id="KW-1185">Reference proteome</keyword>
<accession>A0ABX2A836</accession>
<dbReference type="PROSITE" id="PS50893">
    <property type="entry name" value="ABC_TRANSPORTER_2"/>
    <property type="match status" value="1"/>
</dbReference>
<dbReference type="PANTHER" id="PTHR42781:SF4">
    <property type="entry name" value="SPERMIDINE_PUTRESCINE IMPORT ATP-BINDING PROTEIN POTA"/>
    <property type="match status" value="1"/>
</dbReference>
<evidence type="ECO:0000313" key="9">
    <source>
        <dbReference type="Proteomes" id="UP000757540"/>
    </source>
</evidence>
<comment type="caution">
    <text evidence="8">The sequence shown here is derived from an EMBL/GenBank/DDBJ whole genome shotgun (WGS) entry which is preliminary data.</text>
</comment>
<evidence type="ECO:0000259" key="6">
    <source>
        <dbReference type="PROSITE" id="PS50893"/>
    </source>
</evidence>
<keyword evidence="4 8" id="KW-0067">ATP-binding</keyword>
<feature type="domain" description="Mop" evidence="7">
    <location>
        <begin position="289"/>
        <end position="350"/>
    </location>
</feature>
<dbReference type="InterPro" id="IPR005116">
    <property type="entry name" value="Transp-assoc_OB_typ1"/>
</dbReference>
<dbReference type="SUPFAM" id="SSF52540">
    <property type="entry name" value="P-loop containing nucleoside triphosphate hydrolases"/>
    <property type="match status" value="1"/>
</dbReference>
<keyword evidence="3" id="KW-0547">Nucleotide-binding</keyword>
<evidence type="ECO:0000256" key="2">
    <source>
        <dbReference type="ARBA" id="ARBA00022505"/>
    </source>
</evidence>
<dbReference type="SUPFAM" id="SSF50331">
    <property type="entry name" value="MOP-like"/>
    <property type="match status" value="1"/>
</dbReference>
<keyword evidence="2 5" id="KW-0500">Molybdenum</keyword>
<keyword evidence="1" id="KW-0813">Transport</keyword>
<feature type="domain" description="ABC transporter" evidence="6">
    <location>
        <begin position="3"/>
        <end position="235"/>
    </location>
</feature>
<dbReference type="InterPro" id="IPR003439">
    <property type="entry name" value="ABC_transporter-like_ATP-bd"/>
</dbReference>
<name>A0ABX2A836_9MICO</name>
<sequence length="351" mass="36417">MTFTLTATVPSRGVDVTLDVPEGRTLALLGPNGAGKSTALGLAAGTLRPHDGEITLDGRVLAGARAGRTTTWVPAHRRQVALLAQDPMLFPHLTVRDNVAFGPRAQGRSRRGAGTAADRWLDAIGLAHLAERRPAGLSGGQAQRVAIARALAAAPRLLLLDEPMAALDVDVTPALRQTLQHLLDDQTTVVATHDVLDALLLADEVAVVDGGRVVERGPTAEILSRPRSAFAASVAGLNLLSGTWTGDGVSTASGAVVHGYASHPGVAVGAPMTAVFRPAAVSLHLRDPHGSPRNTFRGTVRSVEPRGDLLRVRTDQLAADVTPQAVAELALVPGRTVIGTVKAAEVDVYPG</sequence>
<dbReference type="RefSeq" id="WP_171783945.1">
    <property type="nucleotide sequence ID" value="NZ_BAAAML010000009.1"/>
</dbReference>